<evidence type="ECO:0000313" key="3">
    <source>
        <dbReference type="EMBL" id="RTE72163.1"/>
    </source>
</evidence>
<evidence type="ECO:0000256" key="1">
    <source>
        <dbReference type="SAM" id="MobiDB-lite"/>
    </source>
</evidence>
<evidence type="ECO:0000256" key="2">
    <source>
        <dbReference type="SAM" id="Phobius"/>
    </source>
</evidence>
<feature type="transmembrane region" description="Helical" evidence="2">
    <location>
        <begin position="6"/>
        <end position="29"/>
    </location>
</feature>
<dbReference type="EMBL" id="MIKF01000329">
    <property type="protein sequence ID" value="RTE72163.1"/>
    <property type="molecule type" value="Genomic_DNA"/>
</dbReference>
<dbReference type="AlphaFoldDB" id="A0A430L8Y2"/>
<feature type="compositionally biased region" description="Low complexity" evidence="1">
    <location>
        <begin position="56"/>
        <end position="71"/>
    </location>
</feature>
<gene>
    <name evidence="3" type="ORF">BHE90_013425</name>
</gene>
<feature type="region of interest" description="Disordered" evidence="1">
    <location>
        <begin position="333"/>
        <end position="380"/>
    </location>
</feature>
<accession>A0A430L8Y2</accession>
<keyword evidence="4" id="KW-1185">Reference proteome</keyword>
<feature type="region of interest" description="Disordered" evidence="1">
    <location>
        <begin position="47"/>
        <end position="74"/>
    </location>
</feature>
<name>A0A430L8Y2_9HYPO</name>
<keyword evidence="2" id="KW-1133">Transmembrane helix</keyword>
<evidence type="ECO:0000313" key="4">
    <source>
        <dbReference type="Proteomes" id="UP000287124"/>
    </source>
</evidence>
<reference evidence="3 4" key="1">
    <citation type="submission" date="2017-06" db="EMBL/GenBank/DDBJ databases">
        <title>Comparative genomic analysis of Ambrosia Fusariam Clade fungi.</title>
        <authorList>
            <person name="Stajich J.E."/>
            <person name="Carrillo J."/>
            <person name="Kijimoto T."/>
            <person name="Eskalen A."/>
            <person name="O'Donnell K."/>
            <person name="Kasson M."/>
        </authorList>
    </citation>
    <scope>NUCLEOTIDE SEQUENCE [LARGE SCALE GENOMIC DNA]</scope>
    <source>
        <strain evidence="3 4">UCR1854</strain>
    </source>
</reference>
<proteinExistence type="predicted"/>
<protein>
    <submittedName>
        <fullName evidence="3">Uncharacterized protein</fullName>
    </submittedName>
</protein>
<comment type="caution">
    <text evidence="3">The sequence shown here is derived from an EMBL/GenBank/DDBJ whole genome shotgun (WGS) entry which is preliminary data.</text>
</comment>
<sequence length="380" mass="41827">MGLTVGQAIGIGIVIGFVPFVGALLLFAYNATYSGWVVPGLSQEAPAPPAPPALPEAPARSASARSTAPEASRSKYREFPGRMLLMCGLEDVEDAVYFERLIKGFARECLIRSYRQPPTVPESLFDEDELVRLAGKPFNGGTWSASISNIATRAPAVRCFLAQFVLKRLDPYCLPQESLLPPEIAGCYQLISTPKDDEKTKDLLGVWRESMFRLLQRPLSLGPAVPLEFKEGDPRKERTRAMVFLIIDALRLESLRTDQGIRNPEFKDALEKRLTGILERAANGGLRLLAQPGEWKAVWEWEKPGFIVFPEIRFVWAGITKLRKRATVIVLPIPSGDNQHPEVDAAEQSNPGAGDLPHLEDGRSLTANTSQEPGLSTANQ</sequence>
<organism evidence="3 4">
    <name type="scientific">Fusarium euwallaceae</name>
    <dbReference type="NCBI Taxonomy" id="1147111"/>
    <lineage>
        <taxon>Eukaryota</taxon>
        <taxon>Fungi</taxon>
        <taxon>Dikarya</taxon>
        <taxon>Ascomycota</taxon>
        <taxon>Pezizomycotina</taxon>
        <taxon>Sordariomycetes</taxon>
        <taxon>Hypocreomycetidae</taxon>
        <taxon>Hypocreales</taxon>
        <taxon>Nectriaceae</taxon>
        <taxon>Fusarium</taxon>
        <taxon>Fusarium solani species complex</taxon>
    </lineage>
</organism>
<keyword evidence="2" id="KW-0472">Membrane</keyword>
<feature type="compositionally biased region" description="Polar residues" evidence="1">
    <location>
        <begin position="365"/>
        <end position="380"/>
    </location>
</feature>
<keyword evidence="2" id="KW-0812">Transmembrane</keyword>
<dbReference type="Proteomes" id="UP000287124">
    <property type="component" value="Unassembled WGS sequence"/>
</dbReference>